<evidence type="ECO:0000259" key="2">
    <source>
        <dbReference type="Pfam" id="PF03364"/>
    </source>
</evidence>
<protein>
    <submittedName>
        <fullName evidence="3">Aromatase</fullName>
    </submittedName>
</protein>
<feature type="region of interest" description="Disordered" evidence="1">
    <location>
        <begin position="309"/>
        <end position="341"/>
    </location>
</feature>
<evidence type="ECO:0000313" key="4">
    <source>
        <dbReference type="Proteomes" id="UP000183015"/>
    </source>
</evidence>
<sequence>MTTTADTTARHQVEHTASTSASASAGYAVVAEVTRWPLFFDPCLHAEVLESDGPSERIRLWALVGGEARSWTSRRRFDRGLHRIDFRQEQSTPPLAWMGGYWRFEPDTEGTRMVLGHEWASATDSAEAEEWIGQALDRNSTAEIAAVRDWAERSDAWGLDELVFDFTDTVEIAAPAAVVYDFLNRADLWPQRLPHVARLDLTTTPASGTTAGADVQTMEMDTRAGDGTVHTTRSVRLCFEGRRIVYKQTAPPRPLLGHSGEWVLEPHDGGVTVTARHHVALDPDALASWFGEDVTPGAARTRVREILGGNSRRTLEQARAHAERPAGPSAGGEAEGEEGVA</sequence>
<dbReference type="InterPro" id="IPR019587">
    <property type="entry name" value="Polyketide_cyclase/dehydratase"/>
</dbReference>
<dbReference type="InterPro" id="IPR005031">
    <property type="entry name" value="COQ10_START"/>
</dbReference>
<evidence type="ECO:0000313" key="3">
    <source>
        <dbReference type="EMBL" id="SEK75791.1"/>
    </source>
</evidence>
<organism evidence="3 4">
    <name type="scientific">Streptacidiphilus jiangxiensis</name>
    <dbReference type="NCBI Taxonomy" id="235985"/>
    <lineage>
        <taxon>Bacteria</taxon>
        <taxon>Bacillati</taxon>
        <taxon>Actinomycetota</taxon>
        <taxon>Actinomycetes</taxon>
        <taxon>Kitasatosporales</taxon>
        <taxon>Streptomycetaceae</taxon>
        <taxon>Streptacidiphilus</taxon>
    </lineage>
</organism>
<gene>
    <name evidence="3" type="ORF">SAMN05414137_103366</name>
</gene>
<feature type="domain" description="Coenzyme Q-binding protein COQ10 START" evidence="2">
    <location>
        <begin position="20"/>
        <end position="119"/>
    </location>
</feature>
<dbReference type="InterPro" id="IPR023393">
    <property type="entry name" value="START-like_dom_sf"/>
</dbReference>
<dbReference type="RefSeq" id="WP_042454712.1">
    <property type="nucleotide sequence ID" value="NZ_BBPN01000034.1"/>
</dbReference>
<accession>A0A1H7JMK1</accession>
<feature type="compositionally biased region" description="Basic and acidic residues" evidence="1">
    <location>
        <begin position="313"/>
        <end position="324"/>
    </location>
</feature>
<dbReference type="SUPFAM" id="SSF55961">
    <property type="entry name" value="Bet v1-like"/>
    <property type="match status" value="2"/>
</dbReference>
<dbReference type="Pfam" id="PF10604">
    <property type="entry name" value="Polyketide_cyc2"/>
    <property type="match status" value="1"/>
</dbReference>
<dbReference type="Pfam" id="PF03364">
    <property type="entry name" value="Polyketide_cyc"/>
    <property type="match status" value="1"/>
</dbReference>
<dbReference type="CDD" id="cd08861">
    <property type="entry name" value="OtcD1_ARO-CYC_like"/>
    <property type="match status" value="2"/>
</dbReference>
<reference evidence="4" key="1">
    <citation type="submission" date="2016-10" db="EMBL/GenBank/DDBJ databases">
        <authorList>
            <person name="Varghese N."/>
        </authorList>
    </citation>
    <scope>NUCLEOTIDE SEQUENCE [LARGE SCALE GENOMIC DNA]</scope>
    <source>
        <strain evidence="4">DSM 45096 / BCRC 16803 / CGMCC 4.1857 / CIP 109030 / JCM 12277 / KCTC 19219 / NBRC 100920 / 33214</strain>
    </source>
</reference>
<evidence type="ECO:0000256" key="1">
    <source>
        <dbReference type="SAM" id="MobiDB-lite"/>
    </source>
</evidence>
<dbReference type="AlphaFoldDB" id="A0A1H7JMK1"/>
<dbReference type="Gene3D" id="3.30.530.20">
    <property type="match status" value="2"/>
</dbReference>
<dbReference type="STRING" id="235985.SAMN05414137_103366"/>
<name>A0A1H7JMK1_STRJI</name>
<dbReference type="EMBL" id="FOAZ01000003">
    <property type="protein sequence ID" value="SEK75791.1"/>
    <property type="molecule type" value="Genomic_DNA"/>
</dbReference>
<dbReference type="eggNOG" id="COG2867">
    <property type="taxonomic scope" value="Bacteria"/>
</dbReference>
<proteinExistence type="predicted"/>
<dbReference type="OrthoDB" id="3419705at2"/>
<keyword evidence="4" id="KW-1185">Reference proteome</keyword>
<dbReference type="Proteomes" id="UP000183015">
    <property type="component" value="Unassembled WGS sequence"/>
</dbReference>